<evidence type="ECO:0000256" key="1">
    <source>
        <dbReference type="SAM" id="MobiDB-lite"/>
    </source>
</evidence>
<dbReference type="Proteomes" id="UP001642484">
    <property type="component" value="Unassembled WGS sequence"/>
</dbReference>
<accession>A0ABP0KMH5</accession>
<gene>
    <name evidence="2" type="ORF">CCMP2556_LOCUS16967</name>
</gene>
<sequence>MNLRDEVRIVHNEVMSLDARVALLEEQGCARPISPLSSLSTAFGRGECADPPDRSPALGADDRRGERRAAQEMLLGRAHLLGKSKAGELKTETPGKARTPDAFG</sequence>
<comment type="caution">
    <text evidence="2">The sequence shown here is derived from an EMBL/GenBank/DDBJ whole genome shotgun (WGS) entry which is preliminary data.</text>
</comment>
<reference evidence="2 3" key="1">
    <citation type="submission" date="2024-02" db="EMBL/GenBank/DDBJ databases">
        <authorList>
            <person name="Chen Y."/>
            <person name="Shah S."/>
            <person name="Dougan E. K."/>
            <person name="Thang M."/>
            <person name="Chan C."/>
        </authorList>
    </citation>
    <scope>NUCLEOTIDE SEQUENCE [LARGE SCALE GENOMIC DNA]</scope>
</reference>
<feature type="region of interest" description="Disordered" evidence="1">
    <location>
        <begin position="44"/>
        <end position="68"/>
    </location>
</feature>
<dbReference type="EMBL" id="CAXAMN010009224">
    <property type="protein sequence ID" value="CAK9028046.1"/>
    <property type="molecule type" value="Genomic_DNA"/>
</dbReference>
<organism evidence="2 3">
    <name type="scientific">Durusdinium trenchii</name>
    <dbReference type="NCBI Taxonomy" id="1381693"/>
    <lineage>
        <taxon>Eukaryota</taxon>
        <taxon>Sar</taxon>
        <taxon>Alveolata</taxon>
        <taxon>Dinophyceae</taxon>
        <taxon>Suessiales</taxon>
        <taxon>Symbiodiniaceae</taxon>
        <taxon>Durusdinium</taxon>
    </lineage>
</organism>
<evidence type="ECO:0000313" key="3">
    <source>
        <dbReference type="Proteomes" id="UP001642484"/>
    </source>
</evidence>
<feature type="region of interest" description="Disordered" evidence="1">
    <location>
        <begin position="81"/>
        <end position="104"/>
    </location>
</feature>
<name>A0ABP0KMH5_9DINO</name>
<keyword evidence="3" id="KW-1185">Reference proteome</keyword>
<feature type="compositionally biased region" description="Basic and acidic residues" evidence="1">
    <location>
        <begin position="85"/>
        <end position="104"/>
    </location>
</feature>
<protein>
    <submittedName>
        <fullName evidence="2">Uncharacterized protein</fullName>
    </submittedName>
</protein>
<evidence type="ECO:0000313" key="2">
    <source>
        <dbReference type="EMBL" id="CAK9028046.1"/>
    </source>
</evidence>
<proteinExistence type="predicted"/>